<feature type="region of interest" description="Disordered" evidence="3">
    <location>
        <begin position="1370"/>
        <end position="1416"/>
    </location>
</feature>
<feature type="compositionally biased region" description="Acidic residues" evidence="3">
    <location>
        <begin position="530"/>
        <end position="544"/>
    </location>
</feature>
<keyword evidence="1" id="KW-0479">Metal-binding</keyword>
<accession>A0A316VLE0</accession>
<dbReference type="GeneID" id="37023776"/>
<feature type="compositionally biased region" description="Basic and acidic residues" evidence="3">
    <location>
        <begin position="105"/>
        <end position="116"/>
    </location>
</feature>
<evidence type="ECO:0000256" key="2">
    <source>
        <dbReference type="ARBA" id="ARBA00023242"/>
    </source>
</evidence>
<evidence type="ECO:0000313" key="6">
    <source>
        <dbReference type="Proteomes" id="UP000245771"/>
    </source>
</evidence>
<dbReference type="GO" id="GO:0003677">
    <property type="term" value="F:DNA binding"/>
    <property type="evidence" value="ECO:0007669"/>
    <property type="project" value="InterPro"/>
</dbReference>
<feature type="compositionally biased region" description="Polar residues" evidence="3">
    <location>
        <begin position="404"/>
        <end position="422"/>
    </location>
</feature>
<keyword evidence="6" id="KW-1185">Reference proteome</keyword>
<dbReference type="OrthoDB" id="2428527at2759"/>
<evidence type="ECO:0000313" key="5">
    <source>
        <dbReference type="EMBL" id="PWN37888.1"/>
    </source>
</evidence>
<feature type="compositionally biased region" description="Low complexity" evidence="3">
    <location>
        <begin position="426"/>
        <end position="436"/>
    </location>
</feature>
<dbReference type="CDD" id="cd12148">
    <property type="entry name" value="fungal_TF_MHR"/>
    <property type="match status" value="1"/>
</dbReference>
<dbReference type="PROSITE" id="PS50048">
    <property type="entry name" value="ZN2_CY6_FUNGAL_2"/>
    <property type="match status" value="1"/>
</dbReference>
<keyword evidence="2" id="KW-0539">Nucleus</keyword>
<feature type="compositionally biased region" description="Basic and acidic residues" evidence="3">
    <location>
        <begin position="155"/>
        <end position="166"/>
    </location>
</feature>
<dbReference type="PROSITE" id="PS00463">
    <property type="entry name" value="ZN2_CY6_FUNGAL_1"/>
    <property type="match status" value="1"/>
</dbReference>
<evidence type="ECO:0000256" key="3">
    <source>
        <dbReference type="SAM" id="MobiDB-lite"/>
    </source>
</evidence>
<feature type="compositionally biased region" description="Polar residues" evidence="3">
    <location>
        <begin position="276"/>
        <end position="296"/>
    </location>
</feature>
<feature type="compositionally biased region" description="Low complexity" evidence="3">
    <location>
        <begin position="265"/>
        <end position="275"/>
    </location>
</feature>
<dbReference type="SUPFAM" id="SSF57701">
    <property type="entry name" value="Zn2/Cys6 DNA-binding domain"/>
    <property type="match status" value="1"/>
</dbReference>
<name>A0A316VLE0_9BASI</name>
<dbReference type="GO" id="GO:0008270">
    <property type="term" value="F:zinc ion binding"/>
    <property type="evidence" value="ECO:0007669"/>
    <property type="project" value="InterPro"/>
</dbReference>
<feature type="compositionally biased region" description="Polar residues" evidence="3">
    <location>
        <begin position="451"/>
        <end position="472"/>
    </location>
</feature>
<dbReference type="EMBL" id="KZ819602">
    <property type="protein sequence ID" value="PWN37888.1"/>
    <property type="molecule type" value="Genomic_DNA"/>
</dbReference>
<feature type="region of interest" description="Disordered" evidence="3">
    <location>
        <begin position="530"/>
        <end position="549"/>
    </location>
</feature>
<feature type="compositionally biased region" description="Polar residues" evidence="3">
    <location>
        <begin position="341"/>
        <end position="360"/>
    </location>
</feature>
<feature type="compositionally biased region" description="Acidic residues" evidence="3">
    <location>
        <begin position="95"/>
        <end position="104"/>
    </location>
</feature>
<evidence type="ECO:0000259" key="4">
    <source>
        <dbReference type="PROSITE" id="PS50048"/>
    </source>
</evidence>
<proteinExistence type="predicted"/>
<dbReference type="SMART" id="SM00906">
    <property type="entry name" value="Fungal_trans"/>
    <property type="match status" value="1"/>
</dbReference>
<evidence type="ECO:0000256" key="1">
    <source>
        <dbReference type="ARBA" id="ARBA00022723"/>
    </source>
</evidence>
<feature type="region of interest" description="Disordered" evidence="3">
    <location>
        <begin position="1120"/>
        <end position="1148"/>
    </location>
</feature>
<feature type="region of interest" description="Disordered" evidence="3">
    <location>
        <begin position="1"/>
        <end position="20"/>
    </location>
</feature>
<feature type="region of interest" description="Disordered" evidence="3">
    <location>
        <begin position="1438"/>
        <end position="1460"/>
    </location>
</feature>
<dbReference type="Pfam" id="PF04082">
    <property type="entry name" value="Fungal_trans"/>
    <property type="match status" value="1"/>
</dbReference>
<feature type="region of interest" description="Disordered" evidence="3">
    <location>
        <begin position="136"/>
        <end position="171"/>
    </location>
</feature>
<sequence length="1460" mass="158816">METLSSVISADRKKRTRPVSACENCRSKKVKCHLLPDKPVCKGCAQSGKECLFRVEDLSPALRKERFPDYVPSMQSGANIPNRRRRRKSMAQSTDAEDEDEEDGTSEKMKKDNDGRPIKSKAVFRCFANPTKLAAPTVKTKVASQRADVKTNAGFDHRSENSRKLSGEQNGYQHPTSLQHNGELANAWPSHMHTGYATGHFHSQNGRTMYPASPSTHFANGQNAAHSSLSFQTPPVPQTPFVPQHQQPHRNPFSVHNSAIPPTPSVFSERSLSSSRIENAATSATRDYAQRSSMAAPQSRDGGNVSEWRSVPAASIHTNQQAKTLAPSPSPFAWSPGYVHQSLSEQNGTSSQARTTQIDTIQRPRINSNDEKEQQHWQTDHENAHAPPPLPPLQSEQPSGFTPRKSQSVSSRDGLPISSSVGRNDLAAASQLQLLSTDEKGSDKIKKPNDESSTTSKGRSGKANTDGHSSRISAHGSAGSPHSSTHSKPPATFKKIALPFFRWFGATANTPGIRRIKVGVYHESDIDLGAEAGDDDEIGSEVDGETQQQEEKQLAGSTQDPSVSAITQANLSTISNSGEPKTMVQPSPGGVSHASLTHPSPSLAAGNQGASHQPGQHHFAADQSALSTTVRELFETNRPRYPRRDILIHLVNLFTKYFKASCFPWLDAAELIASAESGELPAILANAICAMTARFSGHQDLQRVKNASESFADMAKVLVVPMLSWPSIDVIEALVILSYAEFGAGADAGLWMYVGMALRMATDLGLQHELTVRSMATQKQQDRARYLFWAIVSLDRITCFGTGRPVTVRDDAYDCELPPLENDSASDGFVFGHIVRTLLKRGRIGELLNRREDGLTLEQRGAQLRALWLDLAEYYETLPPELHFGVNTFRKLAAADKGCAFVYLHTLLQSTISLLNRPSLLRRFDRDFSMTAPSRLASIASHAAGTIVSILRFAEDAGQHRIRSPEENEDVNPYIDCNPYLDQLILPAGRAFLSEREAAKETLRNLGHPAPISRPMTANGDQSSRSKTTEETQEGVQSNELIQGLNTRRQYAQTNIATCQHVLERVARWWSGASWPARALKQECEGALDESIGPDGTDEEAQPAPIRDVEMVLRWARARRNRAQHGSPTPSRRNSVATLGQSAAGEGQDLPNLAQLDAMENMAHMGHFDPTSGSPLGLGFSGSLGAASEIDVDALINAWAKELGTIESTAAVQGDLFANMNKSANPNSSAFGSGSGTTAFQSLGIPGRTGYTPIGTPSAMAGRPLAPSRPTSRTRHRMASESMPANVHFGGTEYIQHVGQNASNQQPYIQQEMTSWPYSTPGSMDINLSAMQMEEFFYSPPALIDGHASVTTSQPIPLSDIHSHAQQGDVGNSMIMTPQSSTGYGHGGVLSYAPTGGMPPSHAHDPSHHHQQSGMEHQNLDILPPALFNAFNFHPAPSPYSGAPFHQRPSDSHQQHTRKE</sequence>
<feature type="compositionally biased region" description="Polar residues" evidence="3">
    <location>
        <begin position="1370"/>
        <end position="1383"/>
    </location>
</feature>
<feature type="region of interest" description="Disordered" evidence="3">
    <location>
        <begin position="336"/>
        <end position="490"/>
    </location>
</feature>
<feature type="region of interest" description="Disordered" evidence="3">
    <location>
        <begin position="573"/>
        <end position="619"/>
    </location>
</feature>
<dbReference type="InterPro" id="IPR036864">
    <property type="entry name" value="Zn2-C6_fun-type_DNA-bd_sf"/>
</dbReference>
<dbReference type="GO" id="GO:0006351">
    <property type="term" value="P:DNA-templated transcription"/>
    <property type="evidence" value="ECO:0007669"/>
    <property type="project" value="InterPro"/>
</dbReference>
<dbReference type="Gene3D" id="4.10.240.10">
    <property type="entry name" value="Zn(2)-C6 fungal-type DNA-binding domain"/>
    <property type="match status" value="1"/>
</dbReference>
<dbReference type="InParanoid" id="A0A316VLE0"/>
<gene>
    <name evidence="5" type="ORF">FA14DRAFT_20348</name>
</gene>
<feature type="compositionally biased region" description="Basic and acidic residues" evidence="3">
    <location>
        <begin position="368"/>
        <end position="384"/>
    </location>
</feature>
<dbReference type="SMART" id="SM00066">
    <property type="entry name" value="GAL4"/>
    <property type="match status" value="1"/>
</dbReference>
<protein>
    <recommendedName>
        <fullName evidence="4">Zn(2)-C6 fungal-type domain-containing protein</fullName>
    </recommendedName>
</protein>
<dbReference type="PANTHER" id="PTHR47783:SF1">
    <property type="entry name" value="ZN(II)2CYS6 TRANSCRIPTION FACTOR (EUROFUNG)"/>
    <property type="match status" value="1"/>
</dbReference>
<feature type="region of interest" description="Disordered" evidence="3">
    <location>
        <begin position="1003"/>
        <end position="1041"/>
    </location>
</feature>
<feature type="compositionally biased region" description="Polar residues" evidence="3">
    <location>
        <begin position="1124"/>
        <end position="1141"/>
    </location>
</feature>
<dbReference type="Proteomes" id="UP000245771">
    <property type="component" value="Unassembled WGS sequence"/>
</dbReference>
<dbReference type="InterPro" id="IPR007219">
    <property type="entry name" value="XnlR_reg_dom"/>
</dbReference>
<dbReference type="RefSeq" id="XP_025358190.1">
    <property type="nucleotide sequence ID" value="XM_025501995.1"/>
</dbReference>
<dbReference type="PANTHER" id="PTHR47783">
    <property type="entry name" value="ZN(II)2CYS6 TRANSCRIPTION FACTOR (EUROFUNG)-RELATED"/>
    <property type="match status" value="1"/>
</dbReference>
<organism evidence="5 6">
    <name type="scientific">Meira miltonrushii</name>
    <dbReference type="NCBI Taxonomy" id="1280837"/>
    <lineage>
        <taxon>Eukaryota</taxon>
        <taxon>Fungi</taxon>
        <taxon>Dikarya</taxon>
        <taxon>Basidiomycota</taxon>
        <taxon>Ustilaginomycotina</taxon>
        <taxon>Exobasidiomycetes</taxon>
        <taxon>Exobasidiales</taxon>
        <taxon>Brachybasidiaceae</taxon>
        <taxon>Meira</taxon>
    </lineage>
</organism>
<dbReference type="CDD" id="cd00067">
    <property type="entry name" value="GAL4"/>
    <property type="match status" value="1"/>
</dbReference>
<dbReference type="Pfam" id="PF00172">
    <property type="entry name" value="Zn_clus"/>
    <property type="match status" value="1"/>
</dbReference>
<feature type="domain" description="Zn(2)-C6 fungal-type" evidence="4">
    <location>
        <begin position="21"/>
        <end position="53"/>
    </location>
</feature>
<feature type="compositionally biased region" description="Basic and acidic residues" evidence="3">
    <location>
        <begin position="437"/>
        <end position="450"/>
    </location>
</feature>
<dbReference type="GO" id="GO:0000981">
    <property type="term" value="F:DNA-binding transcription factor activity, RNA polymerase II-specific"/>
    <property type="evidence" value="ECO:0007669"/>
    <property type="project" value="InterPro"/>
</dbReference>
<dbReference type="STRING" id="1280837.A0A316VLE0"/>
<feature type="compositionally biased region" description="Low complexity" evidence="3">
    <location>
        <begin position="473"/>
        <end position="487"/>
    </location>
</feature>
<feature type="region of interest" description="Disordered" evidence="3">
    <location>
        <begin position="69"/>
        <end position="116"/>
    </location>
</feature>
<reference evidence="5 6" key="1">
    <citation type="journal article" date="2018" name="Mol. Biol. Evol.">
        <title>Broad Genomic Sampling Reveals a Smut Pathogenic Ancestry of the Fungal Clade Ustilaginomycotina.</title>
        <authorList>
            <person name="Kijpornyongpan T."/>
            <person name="Mondo S.J."/>
            <person name="Barry K."/>
            <person name="Sandor L."/>
            <person name="Lee J."/>
            <person name="Lipzen A."/>
            <person name="Pangilinan J."/>
            <person name="LaButti K."/>
            <person name="Hainaut M."/>
            <person name="Henrissat B."/>
            <person name="Grigoriev I.V."/>
            <person name="Spatafora J.W."/>
            <person name="Aime M.C."/>
        </authorList>
    </citation>
    <scope>NUCLEOTIDE SEQUENCE [LARGE SCALE GENOMIC DNA]</scope>
    <source>
        <strain evidence="5 6">MCA 3882</strain>
    </source>
</reference>
<feature type="region of interest" description="Disordered" evidence="3">
    <location>
        <begin position="256"/>
        <end position="306"/>
    </location>
</feature>
<dbReference type="InterPro" id="IPR001138">
    <property type="entry name" value="Zn2Cys6_DnaBD"/>
</dbReference>